<dbReference type="GO" id="GO:0016989">
    <property type="term" value="F:sigma factor antagonist activity"/>
    <property type="evidence" value="ECO:0007669"/>
    <property type="project" value="TreeGrafter"/>
</dbReference>
<comment type="caution">
    <text evidence="4">The sequence shown here is derived from an EMBL/GenBank/DDBJ whole genome shotgun (WGS) entry which is preliminary data.</text>
</comment>
<keyword evidence="1" id="KW-1133">Transmembrane helix</keyword>
<keyword evidence="1" id="KW-0812">Transmembrane</keyword>
<dbReference type="InterPro" id="IPR006860">
    <property type="entry name" value="FecR"/>
</dbReference>
<dbReference type="PIRSF" id="PIRSF018266">
    <property type="entry name" value="FecR"/>
    <property type="match status" value="1"/>
</dbReference>
<reference evidence="4 5" key="1">
    <citation type="submission" date="2018-04" db="EMBL/GenBank/DDBJ databases">
        <title>Genomic Encyclopedia of Archaeal and Bacterial Type Strains, Phase II (KMG-II): from individual species to whole genera.</title>
        <authorList>
            <person name="Goeker M."/>
        </authorList>
    </citation>
    <scope>NUCLEOTIDE SEQUENCE [LARGE SCALE GENOMIC DNA]</scope>
    <source>
        <strain evidence="4 5">DSM 26809</strain>
    </source>
</reference>
<dbReference type="Gene3D" id="3.55.50.30">
    <property type="match status" value="1"/>
</dbReference>
<accession>A0A2T5JGA3</accession>
<evidence type="ECO:0000313" key="5">
    <source>
        <dbReference type="Proteomes" id="UP000244168"/>
    </source>
</evidence>
<dbReference type="InterPro" id="IPR032508">
    <property type="entry name" value="FecR_C"/>
</dbReference>
<dbReference type="PANTHER" id="PTHR30273:SF2">
    <property type="entry name" value="PROTEIN FECR"/>
    <property type="match status" value="1"/>
</dbReference>
<dbReference type="Pfam" id="PF16344">
    <property type="entry name" value="FecR_C"/>
    <property type="match status" value="1"/>
</dbReference>
<proteinExistence type="predicted"/>
<evidence type="ECO:0000256" key="1">
    <source>
        <dbReference type="SAM" id="Phobius"/>
    </source>
</evidence>
<dbReference type="AlphaFoldDB" id="A0A2T5JGA3"/>
<gene>
    <name evidence="4" type="ORF">C8P68_101696</name>
</gene>
<organism evidence="4 5">
    <name type="scientific">Mucilaginibacter yixingensis</name>
    <dbReference type="NCBI Taxonomy" id="1295612"/>
    <lineage>
        <taxon>Bacteria</taxon>
        <taxon>Pseudomonadati</taxon>
        <taxon>Bacteroidota</taxon>
        <taxon>Sphingobacteriia</taxon>
        <taxon>Sphingobacteriales</taxon>
        <taxon>Sphingobacteriaceae</taxon>
        <taxon>Mucilaginibacter</taxon>
    </lineage>
</organism>
<feature type="domain" description="FecR protein" evidence="2">
    <location>
        <begin position="133"/>
        <end position="221"/>
    </location>
</feature>
<dbReference type="PANTHER" id="PTHR30273">
    <property type="entry name" value="PERIPLASMIC SIGNAL SENSOR AND SIGMA FACTOR ACTIVATOR FECR-RELATED"/>
    <property type="match status" value="1"/>
</dbReference>
<keyword evidence="1" id="KW-0472">Membrane</keyword>
<dbReference type="InterPro" id="IPR012373">
    <property type="entry name" value="Ferrdict_sens_TM"/>
</dbReference>
<dbReference type="EMBL" id="QAOQ01000001">
    <property type="protein sequence ID" value="PTR01462.1"/>
    <property type="molecule type" value="Genomic_DNA"/>
</dbReference>
<feature type="transmembrane region" description="Helical" evidence="1">
    <location>
        <begin position="85"/>
        <end position="103"/>
    </location>
</feature>
<feature type="domain" description="Protein FecR C-terminal" evidence="3">
    <location>
        <begin position="279"/>
        <end position="344"/>
    </location>
</feature>
<evidence type="ECO:0000259" key="2">
    <source>
        <dbReference type="Pfam" id="PF04773"/>
    </source>
</evidence>
<evidence type="ECO:0000259" key="3">
    <source>
        <dbReference type="Pfam" id="PF16344"/>
    </source>
</evidence>
<dbReference type="Proteomes" id="UP000244168">
    <property type="component" value="Unassembled WGS sequence"/>
</dbReference>
<dbReference type="Gene3D" id="2.60.120.1440">
    <property type="match status" value="1"/>
</dbReference>
<evidence type="ECO:0000313" key="4">
    <source>
        <dbReference type="EMBL" id="PTR01462.1"/>
    </source>
</evidence>
<name>A0A2T5JGA3_9SPHI</name>
<dbReference type="Pfam" id="PF04773">
    <property type="entry name" value="FecR"/>
    <property type="match status" value="1"/>
</dbReference>
<sequence length="350" mass="38859">MTEELIKKYFLQECTSDERAAVSAWFDAHPEELDRYLDDDSWLRFEAQQTVQPHLAEQMLQQIEAHIAKTEAELKPIRSVSYSRWAIAASVILAVSAGLFFLLRGQKSNNANQMALAQPSAAAMVDDTVGNTTGNIKIVTLSDGSIVSLSPQSQIIFHKDFVQPHRDIRLTGEAMFKVAKDKTRPFTVYAGSLSTTALGTRFKVTAFTKGEIKVMLYTGKVVIKQHDSAQQMPDVYLTPGMQLAWRSKDNRPEVSNFTPEAGSSALANNNRTIIKGQTITFNNESLTQVIATLKHAYGVVIEADEALLNNSYYTGTVNLQKDEAEDILTTIAGLNKLKLVHKNDAYLLTR</sequence>
<protein>
    <submittedName>
        <fullName evidence="4">FecR family protein</fullName>
    </submittedName>
</protein>
<keyword evidence="5" id="KW-1185">Reference proteome</keyword>